<keyword evidence="3" id="KW-1185">Reference proteome</keyword>
<evidence type="ECO:0000313" key="2">
    <source>
        <dbReference type="EMBL" id="KAF5393291.1"/>
    </source>
</evidence>
<accession>A0A8H5MGW0</accession>
<organism evidence="2 3">
    <name type="scientific">Collybiopsis confluens</name>
    <dbReference type="NCBI Taxonomy" id="2823264"/>
    <lineage>
        <taxon>Eukaryota</taxon>
        <taxon>Fungi</taxon>
        <taxon>Dikarya</taxon>
        <taxon>Basidiomycota</taxon>
        <taxon>Agaricomycotina</taxon>
        <taxon>Agaricomycetes</taxon>
        <taxon>Agaricomycetidae</taxon>
        <taxon>Agaricales</taxon>
        <taxon>Marasmiineae</taxon>
        <taxon>Omphalotaceae</taxon>
        <taxon>Collybiopsis</taxon>
    </lineage>
</organism>
<dbReference type="AlphaFoldDB" id="A0A8H5MGW0"/>
<reference evidence="2 3" key="1">
    <citation type="journal article" date="2020" name="ISME J.">
        <title>Uncovering the hidden diversity of litter-decomposition mechanisms in mushroom-forming fungi.</title>
        <authorList>
            <person name="Floudas D."/>
            <person name="Bentzer J."/>
            <person name="Ahren D."/>
            <person name="Johansson T."/>
            <person name="Persson P."/>
            <person name="Tunlid A."/>
        </authorList>
    </citation>
    <scope>NUCLEOTIDE SEQUENCE [LARGE SCALE GENOMIC DNA]</scope>
    <source>
        <strain evidence="2 3">CBS 406.79</strain>
    </source>
</reference>
<feature type="region of interest" description="Disordered" evidence="1">
    <location>
        <begin position="1"/>
        <end position="22"/>
    </location>
</feature>
<name>A0A8H5MGW0_9AGAR</name>
<comment type="caution">
    <text evidence="2">The sequence shown here is derived from an EMBL/GenBank/DDBJ whole genome shotgun (WGS) entry which is preliminary data.</text>
</comment>
<dbReference type="Proteomes" id="UP000518752">
    <property type="component" value="Unassembled WGS sequence"/>
</dbReference>
<dbReference type="EMBL" id="JAACJN010000002">
    <property type="protein sequence ID" value="KAF5393291.1"/>
    <property type="molecule type" value="Genomic_DNA"/>
</dbReference>
<gene>
    <name evidence="2" type="ORF">D9757_000464</name>
</gene>
<evidence type="ECO:0000256" key="1">
    <source>
        <dbReference type="SAM" id="MobiDB-lite"/>
    </source>
</evidence>
<sequence length="484" mass="53422">MSNPAALSVSMSNPSAQSLASSGNTGAGRLPLYIAHRIALTYTLFPNLTFTLSDSSSPVDGMDELDPEVWQTGGEGGEDDGEVKALRGKDPEKLALASRFLARITKGYQREGAFASSTHSPTTSPSFPKLISSFPPSRNGGLVLAASNPDSNEGVFLQWGWHSLLLPLLRTWSGILRFLIGNELRVVREIDVGDEKREKERREAYTRAEDHLESYIRVLVERISVDAVSVDKNPHLQRELIRGLTTWSLVGHQRRKFTTAEATDVVDGDGDRDQEGKVIRMDHTEIQPIFDTYVVFWRGKIWISDSGSLSSAEETTFSFSSLKVDESTPFQFSITSPSYVDIDELVWSEVRLGLVFEYESYETEARSEEEDSTEGAHAPEEGGSKVQTRVRDAVIVIRSTQKQPVPPTEPQDEGNHLVSCINIGDINFGGSNFDSGKRVIEREVETDMLLRWRLGETKVFTGSVGVVEGSGIGEGRVTVTLFSV</sequence>
<protein>
    <submittedName>
        <fullName evidence="2">Uncharacterized protein</fullName>
    </submittedName>
</protein>
<proteinExistence type="predicted"/>
<feature type="compositionally biased region" description="Acidic residues" evidence="1">
    <location>
        <begin position="363"/>
        <end position="373"/>
    </location>
</feature>
<feature type="region of interest" description="Disordered" evidence="1">
    <location>
        <begin position="363"/>
        <end position="386"/>
    </location>
</feature>
<evidence type="ECO:0000313" key="3">
    <source>
        <dbReference type="Proteomes" id="UP000518752"/>
    </source>
</evidence>